<dbReference type="PRINTS" id="PR00040">
    <property type="entry name" value="HTHMERR"/>
</dbReference>
<dbReference type="SMART" id="SM00422">
    <property type="entry name" value="HTH_MERR"/>
    <property type="match status" value="1"/>
</dbReference>
<keyword evidence="3" id="KW-0489">Methyltransferase</keyword>
<dbReference type="EMBL" id="DWVZ01000130">
    <property type="protein sequence ID" value="HJC63863.1"/>
    <property type="molecule type" value="Genomic_DNA"/>
</dbReference>
<organism evidence="3 4">
    <name type="scientific">Candidatus Blautia merdavium</name>
    <dbReference type="NCBI Taxonomy" id="2838494"/>
    <lineage>
        <taxon>Bacteria</taxon>
        <taxon>Bacillati</taxon>
        <taxon>Bacillota</taxon>
        <taxon>Clostridia</taxon>
        <taxon>Lachnospirales</taxon>
        <taxon>Lachnospiraceae</taxon>
        <taxon>Blautia</taxon>
    </lineage>
</organism>
<evidence type="ECO:0000259" key="2">
    <source>
        <dbReference type="PROSITE" id="PS50937"/>
    </source>
</evidence>
<proteinExistence type="predicted"/>
<dbReference type="Pfam" id="PF08241">
    <property type="entry name" value="Methyltransf_11"/>
    <property type="match status" value="1"/>
</dbReference>
<sequence>MKLPGYYTSGQFAKMAKISVRTVRFYDKQNILKPSFVSASGIRYYTDQDFVRLQQILLLKYLGFSLDEIRSMTVDNSDPRFLLDSLQLQQKLVRDRIAQLQLVEKAIEDTAEEIRSHHNIDWEHMLNLIHLTNMKQTMKIQYQNAGNISARIRLHSLFSANKQGWFPWLYEQYQIHNGMEILELGCGDGALWYENLSLLPSDLSITLSDISDGMLSDAKRKIGSDDPRFSFQRFDCQDIPFDSNIFDLVIANHVLFYPEDLSRTFSEILRVLKPGGKLVCSAYSSRHMQEISRLVQEFDGRIVLSADGLYEIFGMENGKALLDPWFEGVTWHLYQDHLLITSPDPLIQYIQSCHGNQNQYILEKHKDFLSFVSHKTQKGFYVTKEAGYFSCQKPEDPA</sequence>
<dbReference type="CDD" id="cd02440">
    <property type="entry name" value="AdoMet_MTases"/>
    <property type="match status" value="1"/>
</dbReference>
<gene>
    <name evidence="3" type="ORF">H9753_09655</name>
</gene>
<evidence type="ECO:0000256" key="1">
    <source>
        <dbReference type="ARBA" id="ARBA00023125"/>
    </source>
</evidence>
<reference evidence="3" key="1">
    <citation type="journal article" date="2021" name="PeerJ">
        <title>Extensive microbial diversity within the chicken gut microbiome revealed by metagenomics and culture.</title>
        <authorList>
            <person name="Gilroy R."/>
            <person name="Ravi A."/>
            <person name="Getino M."/>
            <person name="Pursley I."/>
            <person name="Horton D.L."/>
            <person name="Alikhan N.F."/>
            <person name="Baker D."/>
            <person name="Gharbi K."/>
            <person name="Hall N."/>
            <person name="Watson M."/>
            <person name="Adriaenssens E.M."/>
            <person name="Foster-Nyarko E."/>
            <person name="Jarju S."/>
            <person name="Secka A."/>
            <person name="Antonio M."/>
            <person name="Oren A."/>
            <person name="Chaudhuri R.R."/>
            <person name="La Ragione R."/>
            <person name="Hildebrand F."/>
            <person name="Pallen M.J."/>
        </authorList>
    </citation>
    <scope>NUCLEOTIDE SEQUENCE</scope>
    <source>
        <strain evidence="3">ChiBcec2-3848</strain>
    </source>
</reference>
<dbReference type="InterPro" id="IPR047057">
    <property type="entry name" value="MerR_fam"/>
</dbReference>
<dbReference type="InterPro" id="IPR029063">
    <property type="entry name" value="SAM-dependent_MTases_sf"/>
</dbReference>
<dbReference type="PROSITE" id="PS50937">
    <property type="entry name" value="HTH_MERR_2"/>
    <property type="match status" value="1"/>
</dbReference>
<dbReference type="CDD" id="cd01106">
    <property type="entry name" value="HTH_TipAL-Mta"/>
    <property type="match status" value="1"/>
</dbReference>
<dbReference type="InterPro" id="IPR000551">
    <property type="entry name" value="MerR-type_HTH_dom"/>
</dbReference>
<keyword evidence="3" id="KW-0808">Transferase</keyword>
<evidence type="ECO:0000313" key="4">
    <source>
        <dbReference type="Proteomes" id="UP000823886"/>
    </source>
</evidence>
<dbReference type="AlphaFoldDB" id="A0A9D2PP68"/>
<dbReference type="GO" id="GO:0032259">
    <property type="term" value="P:methylation"/>
    <property type="evidence" value="ECO:0007669"/>
    <property type="project" value="UniProtKB-KW"/>
</dbReference>
<accession>A0A9D2PP68</accession>
<name>A0A9D2PP68_9FIRM</name>
<dbReference type="Gene3D" id="1.10.1660.10">
    <property type="match status" value="1"/>
</dbReference>
<dbReference type="SUPFAM" id="SSF46955">
    <property type="entry name" value="Putative DNA-binding domain"/>
    <property type="match status" value="1"/>
</dbReference>
<dbReference type="GO" id="GO:0008757">
    <property type="term" value="F:S-adenosylmethionine-dependent methyltransferase activity"/>
    <property type="evidence" value="ECO:0007669"/>
    <property type="project" value="InterPro"/>
</dbReference>
<keyword evidence="1" id="KW-0238">DNA-binding</keyword>
<comment type="caution">
    <text evidence="3">The sequence shown here is derived from an EMBL/GenBank/DDBJ whole genome shotgun (WGS) entry which is preliminary data.</text>
</comment>
<dbReference type="InterPro" id="IPR009061">
    <property type="entry name" value="DNA-bd_dom_put_sf"/>
</dbReference>
<dbReference type="Gene3D" id="3.40.50.150">
    <property type="entry name" value="Vaccinia Virus protein VP39"/>
    <property type="match status" value="1"/>
</dbReference>
<dbReference type="InterPro" id="IPR013216">
    <property type="entry name" value="Methyltransf_11"/>
</dbReference>
<dbReference type="GO" id="GO:0003700">
    <property type="term" value="F:DNA-binding transcription factor activity"/>
    <property type="evidence" value="ECO:0007669"/>
    <property type="project" value="InterPro"/>
</dbReference>
<dbReference type="GO" id="GO:0003677">
    <property type="term" value="F:DNA binding"/>
    <property type="evidence" value="ECO:0007669"/>
    <property type="project" value="UniProtKB-KW"/>
</dbReference>
<dbReference type="PANTHER" id="PTHR30204">
    <property type="entry name" value="REDOX-CYCLING DRUG-SENSING TRANSCRIPTIONAL ACTIVATOR SOXR"/>
    <property type="match status" value="1"/>
</dbReference>
<protein>
    <submittedName>
        <fullName evidence="3">Methyltransferase domain-containing protein</fullName>
    </submittedName>
</protein>
<feature type="domain" description="HTH merR-type" evidence="2">
    <location>
        <begin position="6"/>
        <end position="75"/>
    </location>
</feature>
<dbReference type="SUPFAM" id="SSF53335">
    <property type="entry name" value="S-adenosyl-L-methionine-dependent methyltransferases"/>
    <property type="match status" value="1"/>
</dbReference>
<dbReference type="Proteomes" id="UP000823886">
    <property type="component" value="Unassembled WGS sequence"/>
</dbReference>
<dbReference type="PANTHER" id="PTHR30204:SF96">
    <property type="entry name" value="CHROMOSOME-ANCHORING PROTEIN RACA"/>
    <property type="match status" value="1"/>
</dbReference>
<dbReference type="Pfam" id="PF13411">
    <property type="entry name" value="MerR_1"/>
    <property type="match status" value="1"/>
</dbReference>
<evidence type="ECO:0000313" key="3">
    <source>
        <dbReference type="EMBL" id="HJC63863.1"/>
    </source>
</evidence>
<reference evidence="3" key="2">
    <citation type="submission" date="2021-04" db="EMBL/GenBank/DDBJ databases">
        <authorList>
            <person name="Gilroy R."/>
        </authorList>
    </citation>
    <scope>NUCLEOTIDE SEQUENCE</scope>
    <source>
        <strain evidence="3">ChiBcec2-3848</strain>
    </source>
</reference>